<dbReference type="GO" id="GO:0005524">
    <property type="term" value="F:ATP binding"/>
    <property type="evidence" value="ECO:0007669"/>
    <property type="project" value="UniProtKB-KW"/>
</dbReference>
<dbReference type="InterPro" id="IPR011335">
    <property type="entry name" value="Restrct_endonuc-II-like"/>
</dbReference>
<evidence type="ECO:0000256" key="1">
    <source>
        <dbReference type="ARBA" id="ARBA00007913"/>
    </source>
</evidence>
<organism evidence="10 11">
    <name type="scientific">Mumia flava</name>
    <dbReference type="NCBI Taxonomy" id="1348852"/>
    <lineage>
        <taxon>Bacteria</taxon>
        <taxon>Bacillati</taxon>
        <taxon>Actinomycetota</taxon>
        <taxon>Actinomycetes</taxon>
        <taxon>Propionibacteriales</taxon>
        <taxon>Nocardioidaceae</taxon>
        <taxon>Mumia</taxon>
    </lineage>
</organism>
<dbReference type="GO" id="GO:0043139">
    <property type="term" value="F:5'-3' DNA helicase activity"/>
    <property type="evidence" value="ECO:0007669"/>
    <property type="project" value="TreeGrafter"/>
</dbReference>
<name>A0A2M9B725_9ACTN</name>
<dbReference type="FunFam" id="3.40.960.10:FF:000002">
    <property type="entry name" value="DNA helicase related protein"/>
    <property type="match status" value="1"/>
</dbReference>
<evidence type="ECO:0000256" key="4">
    <source>
        <dbReference type="ARBA" id="ARBA00022806"/>
    </source>
</evidence>
<dbReference type="Pfam" id="PF18741">
    <property type="entry name" value="MTES_1575"/>
    <property type="match status" value="1"/>
</dbReference>
<dbReference type="InterPro" id="IPR041677">
    <property type="entry name" value="DNA2/NAM7_AAA_11"/>
</dbReference>
<feature type="domain" description="DNA2/NAM7 helicase helicase" evidence="7">
    <location>
        <begin position="1208"/>
        <end position="1251"/>
    </location>
</feature>
<feature type="domain" description="DUF3320" evidence="6">
    <location>
        <begin position="1672"/>
        <end position="1715"/>
    </location>
</feature>
<dbReference type="InterPro" id="IPR050534">
    <property type="entry name" value="Coronavir_polyprotein_1ab"/>
</dbReference>
<feature type="domain" description="DNA2/NAM7 helicase helicase" evidence="7">
    <location>
        <begin position="292"/>
        <end position="355"/>
    </location>
</feature>
<dbReference type="PANTHER" id="PTHR43788">
    <property type="entry name" value="DNA2/NAM7 HELICASE FAMILY MEMBER"/>
    <property type="match status" value="1"/>
</dbReference>
<evidence type="ECO:0000256" key="2">
    <source>
        <dbReference type="ARBA" id="ARBA00022741"/>
    </source>
</evidence>
<dbReference type="Pfam" id="PF13087">
    <property type="entry name" value="AAA_12"/>
    <property type="match status" value="1"/>
</dbReference>
<dbReference type="InterPro" id="IPR021754">
    <property type="entry name" value="DUF3320"/>
</dbReference>
<dbReference type="Proteomes" id="UP000230842">
    <property type="component" value="Unassembled WGS sequence"/>
</dbReference>
<dbReference type="Pfam" id="PF11784">
    <property type="entry name" value="DUF3320"/>
    <property type="match status" value="1"/>
</dbReference>
<keyword evidence="5" id="KW-0067">ATP-binding</keyword>
<evidence type="ECO:0000313" key="10">
    <source>
        <dbReference type="EMBL" id="PJJ53750.1"/>
    </source>
</evidence>
<dbReference type="SUPFAM" id="SSF52540">
    <property type="entry name" value="P-loop containing nucleoside triphosphate hydrolases"/>
    <property type="match status" value="2"/>
</dbReference>
<dbReference type="Pfam" id="PF13086">
    <property type="entry name" value="AAA_11"/>
    <property type="match status" value="2"/>
</dbReference>
<feature type="domain" description="DNA2/NAM7 helicase-like C-terminal" evidence="8">
    <location>
        <begin position="1284"/>
        <end position="1470"/>
    </location>
</feature>
<evidence type="ECO:0000259" key="7">
    <source>
        <dbReference type="Pfam" id="PF13086"/>
    </source>
</evidence>
<keyword evidence="4" id="KW-0347">Helicase</keyword>
<dbReference type="PANTHER" id="PTHR43788:SF8">
    <property type="entry name" value="DNA-BINDING PROTEIN SMUBP-2"/>
    <property type="match status" value="1"/>
</dbReference>
<dbReference type="EMBL" id="PGEZ01000002">
    <property type="protein sequence ID" value="PJJ53750.1"/>
    <property type="molecule type" value="Genomic_DNA"/>
</dbReference>
<reference evidence="10 11" key="1">
    <citation type="submission" date="2017-11" db="EMBL/GenBank/DDBJ databases">
        <title>Genomic Encyclopedia of Archaeal and Bacterial Type Strains, Phase II (KMG-II): From Individual Species to Whole Genera.</title>
        <authorList>
            <person name="Goeker M."/>
        </authorList>
    </citation>
    <scope>NUCLEOTIDE SEQUENCE [LARGE SCALE GENOMIC DNA]</scope>
    <source>
        <strain evidence="10 11">DSM 27763</strain>
    </source>
</reference>
<dbReference type="InterPro" id="IPR041679">
    <property type="entry name" value="DNA2/NAM7-like_C"/>
</dbReference>
<evidence type="ECO:0000259" key="6">
    <source>
        <dbReference type="Pfam" id="PF11784"/>
    </source>
</evidence>
<dbReference type="InterPro" id="IPR027417">
    <property type="entry name" value="P-loop_NTPase"/>
</dbReference>
<dbReference type="GO" id="GO:0016787">
    <property type="term" value="F:hydrolase activity"/>
    <property type="evidence" value="ECO:0007669"/>
    <property type="project" value="UniProtKB-KW"/>
</dbReference>
<evidence type="ECO:0000259" key="8">
    <source>
        <dbReference type="Pfam" id="PF13087"/>
    </source>
</evidence>
<protein>
    <submittedName>
        <fullName evidence="10">AAA domain-containing protein</fullName>
    </submittedName>
</protein>
<evidence type="ECO:0000313" key="11">
    <source>
        <dbReference type="Proteomes" id="UP000230842"/>
    </source>
</evidence>
<keyword evidence="3" id="KW-0378">Hydrolase</keyword>
<gene>
    <name evidence="10" type="ORF">CLV56_3244</name>
</gene>
<evidence type="ECO:0000259" key="9">
    <source>
        <dbReference type="Pfam" id="PF18741"/>
    </source>
</evidence>
<dbReference type="InterPro" id="IPR047187">
    <property type="entry name" value="SF1_C_Upf1"/>
</dbReference>
<comment type="similarity">
    <text evidence="1">Belongs to the DNA2/NAM7 helicase family.</text>
</comment>
<keyword evidence="2" id="KW-0547">Nucleotide-binding</keyword>
<dbReference type="CDD" id="cd18808">
    <property type="entry name" value="SF1_C_Upf1"/>
    <property type="match status" value="1"/>
</dbReference>
<evidence type="ECO:0000256" key="5">
    <source>
        <dbReference type="ARBA" id="ARBA00022840"/>
    </source>
</evidence>
<comment type="caution">
    <text evidence="10">The sequence shown here is derived from an EMBL/GenBank/DDBJ whole genome shotgun (WGS) entry which is preliminary data.</text>
</comment>
<dbReference type="Pfam" id="PF13195">
    <property type="entry name" value="DUF4011"/>
    <property type="match status" value="1"/>
</dbReference>
<dbReference type="RefSeq" id="WP_170224820.1">
    <property type="nucleotide sequence ID" value="NZ_PGEZ01000002.1"/>
</dbReference>
<proteinExistence type="inferred from homology"/>
<feature type="domain" description="Restriction endonuclease type II-like" evidence="9">
    <location>
        <begin position="1516"/>
        <end position="1613"/>
    </location>
</feature>
<dbReference type="Gene3D" id="3.40.50.300">
    <property type="entry name" value="P-loop containing nucleotide triphosphate hydrolases"/>
    <property type="match status" value="3"/>
</dbReference>
<keyword evidence="11" id="KW-1185">Reference proteome</keyword>
<dbReference type="Gene3D" id="3.40.960.10">
    <property type="entry name" value="VSR Endonuclease"/>
    <property type="match status" value="1"/>
</dbReference>
<dbReference type="InterPro" id="IPR025103">
    <property type="entry name" value="DUF4011"/>
</dbReference>
<dbReference type="SUPFAM" id="SSF52980">
    <property type="entry name" value="Restriction endonuclease-like"/>
    <property type="match status" value="1"/>
</dbReference>
<dbReference type="InterPro" id="IPR049468">
    <property type="entry name" value="Restrct_endonuc-II-like_dom"/>
</dbReference>
<sequence>MTTTTRLSDPSRRKLRNQLDTWREDLVAVDRRQRLIYFKHTVSGSLEITTPSVSSIMSALDRSPLIGLECTPEAAEDLDSSNQWLATAPIRVSGKTAAKLRTSLVRQHQQSLQTWADRGYWTLYLGLGSLHWKDLSDGREVESPLLLCPVKLEREGSQAPFRLTRTEDDIVANPALRVKLERDFDVTLPEVDSDLVDPVSYLRAVAAACSEQAGWSVHERVVMTLFSFHKEAIFRDLTDHQDQIMAHDLVQRIALGTDAPHKETLGFGWDPRTADLDSIAPPERSRTILDADTSQRACIAAARDGRSFVMDGPPGTGKSQTIANMMAELMAQGRSVLFVSEKAAALDVVRDRLAAAGLEHFLLELHSHHATRKEVVAQLAKALSQRFKTRKEFTDANRAELATMRQGLTDFAQAMNERRAGLDRSLMDALGELLALQLERPAGHPNPRAWAALTAETAFDLRSTAEQLGRVWRPATEGDDFLWRDITLPLPEGTTGDILGNGARAASESAAALNDRGLAVDADLALQLPRSLADHVRRRDLLLELETQPDHLDSWLTSTSLRGVRDREESLRSSAQTYLAAEERLREAVGDGWTAVDPEVLPQLRSLRDLPASERANVWPGGSGARVSVVRRASDALGESLVPLADIVEQGRQLAAILGIPSDGLTVNRISQLVELATLGESTTPPENTWLNPAVQNALDESSRVLHELVSLVKQRRDKIASVFTPEALDVDLAAFNLRFTNDHTGLGRLSKQCRADRRVLKSVTVRRKVDKSVLAALDEAVAWQQAERNLSAGESTYADRLGRYYQRTDTDFGRLMSAIETAHHAVRIAGADLRPDELAKQLAADAQQDPRLGPIAAALAERIRAWDDLMGAAVRAEVTSAVRGWPVDAIVSWVDRTVSDLAPGLGAAEHVVSALSDDLTLARAAEILHDVAELTEHRSRIFDSYDDDLALLGDGYVGIETDWTSLASALDWAERVRTHTGGAVGALTAERMRRPTISATDMAELIESWGKHREAFLSSFEPLRSAEIRTNLDADIREAAELLAEMASTAVADVDEWIQFVETCADLRGAELGPVLDALLDGPPPSDEVAPRLRWAVLQAWIEGTVAADKRLKKFRAGDRDALVTAFRESDKELVDLAYAEVVRACSDARPRSTQSAGAQLILREAQKKSRHKPIREVLDVASEIVQSLKPCFMMSPLTVSQFLPGDMRFDVVIFDEASQVLPSDAVNCIYRGRQLIVAGDDKQLPPTAFFQAAVEAEDGDDDEPDEFESILSVCKAGVLPQLPLSWHYRSQHEDLIAFSNNRFYAPDDQTLQSFPGAVFDAPDLGVELFHVPGVYRRGGARDNPIEAGAVVDRIAYHAHEHPEMSVGVVTFSAAQQDAILQAVEQRADDDPAVAAMLDDHDRLGGFFVKSIENVQGDERDLIIFSIGYGPDEAHKVSTHFGALNQKSGWRRLNVAVTRARRRVEVVSSLRSTDIPPSANANVEHLRTYLAFAERGVSALGLNIDPDHGDVESPFEEDVLRVIRSWGYEVQPQVGVSGYRIDLGVKHPDRPGEFLIGVECDGAAYHSARSARDRDRLRASVLEGLGWNLHRIWGLSWYRDRPTQTKRLHAAIQAAHAGVSRGGASRGTPQPSSEIQLEVEDFDPDAPPKWAVPYEVYSQGATTPYELRSVEARPAIRSYLTRLLEVEAPIHTDLVYTRLREAFGVGRIGSAIRENVRYVLERIVIKGARPAEDLNGIISIQGDARVIVRVPQDEEAIRSIGQIGIDELTQALIYAVGDAVSISDEAVIGAMMSVFGWRRQGNDIAAGVRSAIDRALREGYIERSEKGVLRLSEGG</sequence>
<accession>A0A2M9B725</accession>
<evidence type="ECO:0000256" key="3">
    <source>
        <dbReference type="ARBA" id="ARBA00022801"/>
    </source>
</evidence>